<protein>
    <submittedName>
        <fullName evidence="3">Uncharacterized protein</fullName>
    </submittedName>
</protein>
<sequence length="218" mass="24697">MEISTQDYGYSSSKTTSTKTMESLEDKYGEKFGDYLKEFSEITADGELGMNDYAKYYTQPEKMQAFTEILTAKNEEGSNIIDGGIHEGAENLYPEEIQKQINSLHIKHAETGDVSYLWMAMEVGNQYNAYKNGEDVDSIFVVRKDGSFGSGNSSTINDKDVDAQKFVDKMLEIFTQKLGNSSGDLKDKYQDLVDNYQQMKDQIETNKTNSYKNSSFYA</sequence>
<dbReference type="AlphaFoldDB" id="A0AAD0T1V0"/>
<dbReference type="EMBL" id="CP032100">
    <property type="protein sequence ID" value="AXX90557.1"/>
    <property type="molecule type" value="Genomic_DNA"/>
</dbReference>
<evidence type="ECO:0000313" key="3">
    <source>
        <dbReference type="EMBL" id="AXX90557.1"/>
    </source>
</evidence>
<name>A0AAD0T1V0_9BACT</name>
<feature type="region of interest" description="Disordered" evidence="2">
    <location>
        <begin position="1"/>
        <end position="21"/>
    </location>
</feature>
<dbReference type="Proteomes" id="UP000263040">
    <property type="component" value="Chromosome"/>
</dbReference>
<evidence type="ECO:0000256" key="1">
    <source>
        <dbReference type="SAM" id="Coils"/>
    </source>
</evidence>
<dbReference type="RefSeq" id="WP_118887143.1">
    <property type="nucleotide sequence ID" value="NZ_CP032100.1"/>
</dbReference>
<feature type="compositionally biased region" description="Low complexity" evidence="2">
    <location>
        <begin position="11"/>
        <end position="20"/>
    </location>
</feature>
<proteinExistence type="predicted"/>
<keyword evidence="1" id="KW-0175">Coiled coil</keyword>
<keyword evidence="4" id="KW-1185">Reference proteome</keyword>
<organism evidence="3 4">
    <name type="scientific">Arcobacter suis CECT 7833</name>
    <dbReference type="NCBI Taxonomy" id="663365"/>
    <lineage>
        <taxon>Bacteria</taxon>
        <taxon>Pseudomonadati</taxon>
        <taxon>Campylobacterota</taxon>
        <taxon>Epsilonproteobacteria</taxon>
        <taxon>Campylobacterales</taxon>
        <taxon>Arcobacteraceae</taxon>
        <taxon>Arcobacter</taxon>
    </lineage>
</organism>
<feature type="compositionally biased region" description="Polar residues" evidence="2">
    <location>
        <begin position="1"/>
        <end position="10"/>
    </location>
</feature>
<reference evidence="3 4" key="1">
    <citation type="submission" date="2018-08" db="EMBL/GenBank/DDBJ databases">
        <title>Complete genome of the Arcobacter suis type strain LMG 26152.</title>
        <authorList>
            <person name="Miller W.G."/>
            <person name="Yee E."/>
            <person name="Bono J.L."/>
        </authorList>
    </citation>
    <scope>NUCLEOTIDE SEQUENCE [LARGE SCALE GENOMIC DNA]</scope>
    <source>
        <strain evidence="3 4">CECT 7833</strain>
    </source>
</reference>
<gene>
    <name evidence="3" type="ORF">ASUIS_2120</name>
</gene>
<accession>A0AAD0T1V0</accession>
<dbReference type="KEGG" id="asui:ASUIS_2120"/>
<evidence type="ECO:0000313" key="4">
    <source>
        <dbReference type="Proteomes" id="UP000263040"/>
    </source>
</evidence>
<evidence type="ECO:0000256" key="2">
    <source>
        <dbReference type="SAM" id="MobiDB-lite"/>
    </source>
</evidence>
<feature type="coiled-coil region" evidence="1">
    <location>
        <begin position="182"/>
        <end position="209"/>
    </location>
</feature>